<dbReference type="AlphaFoldDB" id="A0A2V3PHA7"/>
<dbReference type="Proteomes" id="UP000247973">
    <property type="component" value="Unassembled WGS sequence"/>
</dbReference>
<comment type="caution">
    <text evidence="1">The sequence shown here is derived from an EMBL/GenBank/DDBJ whole genome shotgun (WGS) entry which is preliminary data.</text>
</comment>
<accession>A0A2V3PHA7</accession>
<evidence type="ECO:0000313" key="1">
    <source>
        <dbReference type="EMBL" id="PXV57432.1"/>
    </source>
</evidence>
<name>A0A2V3PHA7_9BACT</name>
<reference evidence="1 2" key="1">
    <citation type="submission" date="2018-03" db="EMBL/GenBank/DDBJ databases">
        <title>Genomic Encyclopedia of Archaeal and Bacterial Type Strains, Phase II (KMG-II): from individual species to whole genera.</title>
        <authorList>
            <person name="Goeker M."/>
        </authorList>
    </citation>
    <scope>NUCLEOTIDE SEQUENCE [LARGE SCALE GENOMIC DNA]</scope>
    <source>
        <strain evidence="1 2">DSM 100214</strain>
    </source>
</reference>
<protein>
    <submittedName>
        <fullName evidence="1">Uncharacterized protein</fullName>
    </submittedName>
</protein>
<dbReference type="EMBL" id="QICL01000052">
    <property type="protein sequence ID" value="PXV57432.1"/>
    <property type="molecule type" value="Genomic_DNA"/>
</dbReference>
<gene>
    <name evidence="1" type="ORF">CLV62_15216</name>
</gene>
<proteinExistence type="predicted"/>
<sequence>MKIKSTVLLRKETVNHYEKTGKPPSKKWVSEHSGEIHKRQFNTVGELNAYNMGLSDMSGYDDFNVLPTCIKKDDCSNCSIWRSVTGKGNHFHYCPVCGKQLKEKPQIEFSSVTFQNRIYPTRTIDVPGYMDGAVISVEELNEFIHENEGKLTGNDAANLEAIDNSIFFYVNKKSLSLPDNKLARLVIKNLGGK</sequence>
<organism evidence="1 2">
    <name type="scientific">Dysgonomonas alginatilytica</name>
    <dbReference type="NCBI Taxonomy" id="1605892"/>
    <lineage>
        <taxon>Bacteria</taxon>
        <taxon>Pseudomonadati</taxon>
        <taxon>Bacteroidota</taxon>
        <taxon>Bacteroidia</taxon>
        <taxon>Bacteroidales</taxon>
        <taxon>Dysgonomonadaceae</taxon>
        <taxon>Dysgonomonas</taxon>
    </lineage>
</organism>
<dbReference type="RefSeq" id="WP_110312716.1">
    <property type="nucleotide sequence ID" value="NZ_QICL01000052.1"/>
</dbReference>
<keyword evidence="2" id="KW-1185">Reference proteome</keyword>
<evidence type="ECO:0000313" key="2">
    <source>
        <dbReference type="Proteomes" id="UP000247973"/>
    </source>
</evidence>